<dbReference type="SUPFAM" id="SSF53474">
    <property type="entry name" value="alpha/beta-Hydrolases"/>
    <property type="match status" value="1"/>
</dbReference>
<reference evidence="5 6" key="1">
    <citation type="submission" date="2019-07" db="EMBL/GenBank/DDBJ databases">
        <title>Finished genome of Venturia effusa.</title>
        <authorList>
            <person name="Young C.A."/>
            <person name="Cox M.P."/>
            <person name="Ganley A.R.D."/>
            <person name="David W.J."/>
        </authorList>
    </citation>
    <scope>NUCLEOTIDE SEQUENCE [LARGE SCALE GENOMIC DNA]</scope>
    <source>
        <strain evidence="6">albino</strain>
    </source>
</reference>
<evidence type="ECO:0000259" key="4">
    <source>
        <dbReference type="Pfam" id="PF00135"/>
    </source>
</evidence>
<feature type="domain" description="Carboxylesterase type B" evidence="4">
    <location>
        <begin position="19"/>
        <end position="172"/>
    </location>
</feature>
<dbReference type="InterPro" id="IPR002018">
    <property type="entry name" value="CarbesteraseB"/>
</dbReference>
<dbReference type="Pfam" id="PF00135">
    <property type="entry name" value="COesterase"/>
    <property type="match status" value="1"/>
</dbReference>
<dbReference type="Proteomes" id="UP000316270">
    <property type="component" value="Chromosome 11"/>
</dbReference>
<evidence type="ECO:0000256" key="1">
    <source>
        <dbReference type="ARBA" id="ARBA00005964"/>
    </source>
</evidence>
<accession>A0A517LG31</accession>
<evidence type="ECO:0000313" key="6">
    <source>
        <dbReference type="Proteomes" id="UP000316270"/>
    </source>
</evidence>
<dbReference type="STRING" id="50376.A0A517LG31"/>
<name>A0A517LG31_9PEZI</name>
<keyword evidence="6" id="KW-1185">Reference proteome</keyword>
<gene>
    <name evidence="5" type="ORF">FKW77_008378</name>
</gene>
<keyword evidence="2 3" id="KW-0378">Hydrolase</keyword>
<evidence type="ECO:0000256" key="2">
    <source>
        <dbReference type="ARBA" id="ARBA00022801"/>
    </source>
</evidence>
<dbReference type="AlphaFoldDB" id="A0A517LG31"/>
<dbReference type="PANTHER" id="PTHR11559">
    <property type="entry name" value="CARBOXYLESTERASE"/>
    <property type="match status" value="1"/>
</dbReference>
<proteinExistence type="inferred from homology"/>
<protein>
    <recommendedName>
        <fullName evidence="3">Carboxylic ester hydrolase</fullName>
        <ecNumber evidence="3">3.1.1.-</ecNumber>
    </recommendedName>
</protein>
<sequence length="355" mass="38676">MEHMTQTKIFPCVRSVPYPTLNVSQENDFIIVQLNYRVSALGFLPGKKVKDSPDSDLNVGLLDQQFALQWVQRHIDKFGGDANNVSIWGQSAGGGSVVAQLIANGGETSPKLFRRAMANSPFWPKTYRYDSTEAEALYDGMVSLTGCGGVKDSLQCLKTVDAQIIRDASLNISKLQEVAASKGRVNANVVLAMYNTHEGETFRPSGLTRRTNGSTTPFETWVKGFVPGLALEAVEALYPPNGSTETLTYGDDSTRAGLIYRDVVLACPALWVAKAPGNKGWLGEYIISPAKHASDIVYTGSPDDMESPRSKNITLPEIETGRQFLVTPSGFGEVELSSLEERCAFWKANGEKIPV</sequence>
<evidence type="ECO:0000313" key="5">
    <source>
        <dbReference type="EMBL" id="QDS74594.1"/>
    </source>
</evidence>
<organism evidence="5 6">
    <name type="scientific">Venturia effusa</name>
    <dbReference type="NCBI Taxonomy" id="50376"/>
    <lineage>
        <taxon>Eukaryota</taxon>
        <taxon>Fungi</taxon>
        <taxon>Dikarya</taxon>
        <taxon>Ascomycota</taxon>
        <taxon>Pezizomycotina</taxon>
        <taxon>Dothideomycetes</taxon>
        <taxon>Pleosporomycetidae</taxon>
        <taxon>Venturiales</taxon>
        <taxon>Venturiaceae</taxon>
        <taxon>Venturia</taxon>
    </lineage>
</organism>
<evidence type="ECO:0000256" key="3">
    <source>
        <dbReference type="RuleBase" id="RU361235"/>
    </source>
</evidence>
<dbReference type="Gene3D" id="3.40.50.1820">
    <property type="entry name" value="alpha/beta hydrolase"/>
    <property type="match status" value="1"/>
</dbReference>
<dbReference type="InterPro" id="IPR019826">
    <property type="entry name" value="Carboxylesterase_B_AS"/>
</dbReference>
<comment type="similarity">
    <text evidence="1 3">Belongs to the type-B carboxylesterase/lipase family.</text>
</comment>
<dbReference type="InterPro" id="IPR029058">
    <property type="entry name" value="AB_hydrolase_fold"/>
</dbReference>
<dbReference type="EC" id="3.1.1.-" evidence="3"/>
<dbReference type="PROSITE" id="PS00122">
    <property type="entry name" value="CARBOXYLESTERASE_B_1"/>
    <property type="match status" value="1"/>
</dbReference>
<dbReference type="GO" id="GO:0016787">
    <property type="term" value="F:hydrolase activity"/>
    <property type="evidence" value="ECO:0007669"/>
    <property type="project" value="UniProtKB-KW"/>
</dbReference>
<dbReference type="OrthoDB" id="408631at2759"/>
<dbReference type="EMBL" id="CP042195">
    <property type="protein sequence ID" value="QDS74594.1"/>
    <property type="molecule type" value="Genomic_DNA"/>
</dbReference>
<dbReference type="InterPro" id="IPR050309">
    <property type="entry name" value="Type-B_Carboxylest/Lipase"/>
</dbReference>